<keyword evidence="3" id="KW-1185">Reference proteome</keyword>
<sequence>MPRPSGRCATTRSLLQTGTSGGTDFADDVVVDQVRGESAKQRKGVEKVARYRQTHAASDDDLEVVRTADGGALLVGVIERHDVFTVRKGAGTIKPPRRTRRSPTASLQQIRKKADVTTVQMVAMVLPPKGAGDARVVGFSEPADEGHRLLTARARVRGSRP</sequence>
<accession>A0ABQ6JK79</accession>
<proteinExistence type="predicted"/>
<feature type="compositionally biased region" description="Polar residues" evidence="1">
    <location>
        <begin position="8"/>
        <end position="18"/>
    </location>
</feature>
<reference evidence="3" key="1">
    <citation type="journal article" date="2019" name="Int. J. Syst. Evol. Microbiol.">
        <title>The Global Catalogue of Microorganisms (GCM) 10K type strain sequencing project: providing services to taxonomists for standard genome sequencing and annotation.</title>
        <authorList>
            <consortium name="The Broad Institute Genomics Platform"/>
            <consortium name="The Broad Institute Genome Sequencing Center for Infectious Disease"/>
            <person name="Wu L."/>
            <person name="Ma J."/>
        </authorList>
    </citation>
    <scope>NUCLEOTIDE SEQUENCE [LARGE SCALE GENOMIC DNA]</scope>
    <source>
        <strain evidence="3">NBRC 108730</strain>
    </source>
</reference>
<gene>
    <name evidence="2" type="ORF">GCM10025868_39260</name>
</gene>
<dbReference type="Proteomes" id="UP001157017">
    <property type="component" value="Unassembled WGS sequence"/>
</dbReference>
<evidence type="ECO:0000313" key="3">
    <source>
        <dbReference type="Proteomes" id="UP001157017"/>
    </source>
</evidence>
<evidence type="ECO:0000313" key="2">
    <source>
        <dbReference type="EMBL" id="GMA88676.1"/>
    </source>
</evidence>
<name>A0ABQ6JK79_9ACTN</name>
<feature type="region of interest" description="Disordered" evidence="1">
    <location>
        <begin position="1"/>
        <end position="25"/>
    </location>
</feature>
<organism evidence="2 3">
    <name type="scientific">Angustibacter aerolatus</name>
    <dbReference type="NCBI Taxonomy" id="1162965"/>
    <lineage>
        <taxon>Bacteria</taxon>
        <taxon>Bacillati</taxon>
        <taxon>Actinomycetota</taxon>
        <taxon>Actinomycetes</taxon>
        <taxon>Kineosporiales</taxon>
        <taxon>Kineosporiaceae</taxon>
    </lineage>
</organism>
<comment type="caution">
    <text evidence="2">The sequence shown here is derived from an EMBL/GenBank/DDBJ whole genome shotgun (WGS) entry which is preliminary data.</text>
</comment>
<protein>
    <submittedName>
        <fullName evidence="2">Uncharacterized protein</fullName>
    </submittedName>
</protein>
<evidence type="ECO:0000256" key="1">
    <source>
        <dbReference type="SAM" id="MobiDB-lite"/>
    </source>
</evidence>
<dbReference type="EMBL" id="BSUZ01000001">
    <property type="protein sequence ID" value="GMA88676.1"/>
    <property type="molecule type" value="Genomic_DNA"/>
</dbReference>